<dbReference type="AlphaFoldDB" id="A0AA49FK53"/>
<gene>
    <name evidence="9" type="ORF">OHM77_12240</name>
</gene>
<dbReference type="PROSITE" id="PS50801">
    <property type="entry name" value="STAS"/>
    <property type="match status" value="1"/>
</dbReference>
<protein>
    <submittedName>
        <fullName evidence="9">SulP family inorganic anion transporter</fullName>
    </submittedName>
</protein>
<feature type="domain" description="STAS" evidence="8">
    <location>
        <begin position="583"/>
        <end position="687"/>
    </location>
</feature>
<comment type="subcellular location">
    <subcellularLocation>
        <location evidence="1">Membrane</location>
        <topology evidence="1">Multi-pass membrane protein</topology>
    </subcellularLocation>
</comment>
<feature type="transmembrane region" description="Helical" evidence="7">
    <location>
        <begin position="178"/>
        <end position="198"/>
    </location>
</feature>
<evidence type="ECO:0000256" key="2">
    <source>
        <dbReference type="ARBA" id="ARBA00022692"/>
    </source>
</evidence>
<dbReference type="Gene3D" id="3.30.750.24">
    <property type="entry name" value="STAS domain"/>
    <property type="match status" value="1"/>
</dbReference>
<keyword evidence="3 7" id="KW-1133">Transmembrane helix</keyword>
<feature type="transmembrane region" description="Helical" evidence="7">
    <location>
        <begin position="461"/>
        <end position="482"/>
    </location>
</feature>
<feature type="transmembrane region" description="Helical" evidence="7">
    <location>
        <begin position="77"/>
        <end position="97"/>
    </location>
</feature>
<accession>A0AA49FK53</accession>
<dbReference type="KEGG" id="npv:OHM77_12240"/>
<evidence type="ECO:0000313" key="9">
    <source>
        <dbReference type="EMBL" id="WIM05437.1"/>
    </source>
</evidence>
<dbReference type="Pfam" id="PF00916">
    <property type="entry name" value="Sulfate_transp"/>
    <property type="match status" value="2"/>
</dbReference>
<evidence type="ECO:0000256" key="7">
    <source>
        <dbReference type="SAM" id="Phobius"/>
    </source>
</evidence>
<keyword evidence="2 7" id="KW-0812">Transmembrane</keyword>
<reference evidence="9" key="1">
    <citation type="journal article" date="2023" name="Nat. Microbiol.">
        <title>Enrichment and characterization of a nitric oxide-reducing microbial community in a continuous bioreactor.</title>
        <authorList>
            <person name="Garrido-Amador P."/>
            <person name="Stortenbeker N."/>
            <person name="Wessels H.J.C.T."/>
            <person name="Speth D.R."/>
            <person name="Garcia-Heredia I."/>
            <person name="Kartal B."/>
        </authorList>
    </citation>
    <scope>NUCLEOTIDE SEQUENCE</scope>
    <source>
        <strain evidence="9">MAG1</strain>
    </source>
</reference>
<dbReference type="InterPro" id="IPR001902">
    <property type="entry name" value="SLC26A/SulP_fam"/>
</dbReference>
<proteinExistence type="predicted"/>
<evidence type="ECO:0000259" key="8">
    <source>
        <dbReference type="PROSITE" id="PS50801"/>
    </source>
</evidence>
<feature type="region of interest" description="Disordered" evidence="6">
    <location>
        <begin position="695"/>
        <end position="717"/>
    </location>
</feature>
<dbReference type="GO" id="GO:0055085">
    <property type="term" value="P:transmembrane transport"/>
    <property type="evidence" value="ECO:0007669"/>
    <property type="project" value="InterPro"/>
</dbReference>
<dbReference type="InterPro" id="IPR036513">
    <property type="entry name" value="STAS_dom_sf"/>
</dbReference>
<dbReference type="Proteomes" id="UP001234916">
    <property type="component" value="Chromosome"/>
</dbReference>
<feature type="transmembrane region" description="Helical" evidence="7">
    <location>
        <begin position="210"/>
        <end position="227"/>
    </location>
</feature>
<feature type="coiled-coil region" evidence="5">
    <location>
        <begin position="283"/>
        <end position="310"/>
    </location>
</feature>
<dbReference type="PANTHER" id="PTHR11814">
    <property type="entry name" value="SULFATE TRANSPORTER"/>
    <property type="match status" value="1"/>
</dbReference>
<dbReference type="InterPro" id="IPR011547">
    <property type="entry name" value="SLC26A/SulP_dom"/>
</dbReference>
<evidence type="ECO:0000256" key="1">
    <source>
        <dbReference type="ARBA" id="ARBA00004141"/>
    </source>
</evidence>
<evidence type="ECO:0000256" key="3">
    <source>
        <dbReference type="ARBA" id="ARBA00022989"/>
    </source>
</evidence>
<dbReference type="CDD" id="cd07042">
    <property type="entry name" value="STAS_SulP_like_sulfate_transporter"/>
    <property type="match status" value="1"/>
</dbReference>
<organism evidence="9">
    <name type="scientific">Candidatus Nitricoxidivorans perseverans</name>
    <dbReference type="NCBI Taxonomy" id="2975601"/>
    <lineage>
        <taxon>Bacteria</taxon>
        <taxon>Pseudomonadati</taxon>
        <taxon>Pseudomonadota</taxon>
        <taxon>Betaproteobacteria</taxon>
        <taxon>Nitrosomonadales</taxon>
        <taxon>Sterolibacteriaceae</taxon>
        <taxon>Candidatus Nitricoxidivorans</taxon>
    </lineage>
</organism>
<dbReference type="InterPro" id="IPR002645">
    <property type="entry name" value="STAS_dom"/>
</dbReference>
<name>A0AA49FK53_9PROT</name>
<dbReference type="EMBL" id="CP107246">
    <property type="protein sequence ID" value="WIM05437.1"/>
    <property type="molecule type" value="Genomic_DNA"/>
</dbReference>
<evidence type="ECO:0000256" key="5">
    <source>
        <dbReference type="SAM" id="Coils"/>
    </source>
</evidence>
<feature type="transmembrane region" description="Helical" evidence="7">
    <location>
        <begin position="513"/>
        <end position="531"/>
    </location>
</feature>
<dbReference type="SUPFAM" id="SSF52091">
    <property type="entry name" value="SpoIIaa-like"/>
    <property type="match status" value="1"/>
</dbReference>
<keyword evidence="5" id="KW-0175">Coiled coil</keyword>
<evidence type="ECO:0000256" key="4">
    <source>
        <dbReference type="ARBA" id="ARBA00023136"/>
    </source>
</evidence>
<dbReference type="Pfam" id="PF01740">
    <property type="entry name" value="STAS"/>
    <property type="match status" value="1"/>
</dbReference>
<feature type="transmembrane region" description="Helical" evidence="7">
    <location>
        <begin position="103"/>
        <end position="124"/>
    </location>
</feature>
<evidence type="ECO:0000256" key="6">
    <source>
        <dbReference type="SAM" id="MobiDB-lite"/>
    </source>
</evidence>
<sequence length="717" mass="76856">MFANTLLLRLFPFLSWFPINSVVFRGDLMAGIVGALVLVPKAMAYAQLSGLPIYFGLYTAFIPAILGALWGSSRQLLSGPVAIVSLMTAAAVTPLAVPFTEEYIGLALLLTLMVGVIQFGMGAFKLGTIVNFVSHPVILGFINAAAIIIALSQLDMFLGIPKGRSDSFLKDIWEMMGYLPQTHLPTLAMSLLALALMLGLKKIPALAKPSVLITVVITILVSVATGYEKKAKAGPDQIVDPAARELVTGYVEADRRIGELMTEFTAKSTRLRAAEKAHDAHATADLRHDLDLLQIQLKSLEAQNKARKAKINRLHFELVPAAEGGAAQIHVRGAAPAGAQIDGHDWHVKKIEKGEMLLSGGGDVVGSIPAGLPSFRLPTLTWDALLSLLSAAFIVALVAFMETISMAKALAAQTKQRLDPNQELIGQGLSNLGGAFFQAYPSCGSFTGSAINLQAGAKTGLASVFNGVFVAVTLLFLTPYLYHLPKAVLAVIILLAVTSLVTPKAIKHAWKASRVDGIVAVATFAVTLLAAPHLDRGIMVGAGLALVLFLYQTMKPRVAILGRFHDGTLRDAKVHHLPASNVVTAIRFDGRLYFANVSYFEDAVLEAVANNPDAPYVLIVGDGINDIDASGEEVIHHLVERLNESGVVVLFSGLKKQVIDVMQATGLWKMIGEHRFFSTADQALEKVYSRAEYAGEDDPLKPPARSDTFVAASRRHD</sequence>
<dbReference type="GO" id="GO:0016020">
    <property type="term" value="C:membrane"/>
    <property type="evidence" value="ECO:0007669"/>
    <property type="project" value="UniProtKB-SubCell"/>
</dbReference>
<feature type="transmembrane region" description="Helical" evidence="7">
    <location>
        <begin position="488"/>
        <end position="506"/>
    </location>
</feature>
<feature type="transmembrane region" description="Helical" evidence="7">
    <location>
        <begin position="136"/>
        <end position="158"/>
    </location>
</feature>
<feature type="transmembrane region" description="Helical" evidence="7">
    <location>
        <begin position="384"/>
        <end position="407"/>
    </location>
</feature>
<keyword evidence="4 7" id="KW-0472">Membrane</keyword>
<feature type="transmembrane region" description="Helical" evidence="7">
    <location>
        <begin position="51"/>
        <end position="70"/>
    </location>
</feature>